<dbReference type="CDD" id="cd10032">
    <property type="entry name" value="UDG-F6_HDG"/>
    <property type="match status" value="1"/>
</dbReference>
<comment type="caution">
    <text evidence="2">The sequence shown here is derived from an EMBL/GenBank/DDBJ whole genome shotgun (WGS) entry which is preliminary data.</text>
</comment>
<dbReference type="Pfam" id="PF03167">
    <property type="entry name" value="UDG"/>
    <property type="match status" value="1"/>
</dbReference>
<gene>
    <name evidence="2" type="ORF">CLOHYLEM_05519</name>
</gene>
<sequence length="173" mass="19614">MIMQTGEIKMQTEYIVHNFQPIYNEHSRILMLGTMPSPKSREVGFYYGHPRNRFWKVVSDVCRAPLPQTPEEKTAFALEYKIAVWDVLAGCEIKGADDSSIRNPVANDLDVILKHAKIQAVFTTGTKAGQLYKKYCLPKNGISAVTLPSTSPANCRMTYEELFEAYSVIKQYL</sequence>
<dbReference type="HOGENOM" id="CLU_094865_1_0_9"/>
<reference evidence="2" key="1">
    <citation type="submission" date="2009-02" db="EMBL/GenBank/DDBJ databases">
        <authorList>
            <person name="Fulton L."/>
            <person name="Clifton S."/>
            <person name="Fulton B."/>
            <person name="Xu J."/>
            <person name="Minx P."/>
            <person name="Pepin K.H."/>
            <person name="Johnson M."/>
            <person name="Bhonagiri V."/>
            <person name="Nash W.E."/>
            <person name="Mardis E.R."/>
            <person name="Wilson R.K."/>
        </authorList>
    </citation>
    <scope>NUCLEOTIDE SEQUENCE [LARGE SCALE GENOMIC DNA]</scope>
    <source>
        <strain evidence="2">DSM 15053</strain>
    </source>
</reference>
<evidence type="ECO:0000313" key="3">
    <source>
        <dbReference type="Proteomes" id="UP000004893"/>
    </source>
</evidence>
<dbReference type="InterPro" id="IPR005122">
    <property type="entry name" value="Uracil-DNA_glycosylase-like"/>
</dbReference>
<dbReference type="InterPro" id="IPR036895">
    <property type="entry name" value="Uracil-DNA_glycosylase-like_sf"/>
</dbReference>
<proteinExistence type="predicted"/>
<dbReference type="Gene3D" id="3.40.470.10">
    <property type="entry name" value="Uracil-DNA glycosylase-like domain"/>
    <property type="match status" value="1"/>
</dbReference>
<keyword evidence="3" id="KW-1185">Reference proteome</keyword>
<accession>C0C0C4</accession>
<dbReference type="STRING" id="553973.CLOHYLEM_05519"/>
<feature type="domain" description="Uracil-DNA glycosylase-like" evidence="1">
    <location>
        <begin position="22"/>
        <end position="157"/>
    </location>
</feature>
<name>C0C0C4_9FIRM</name>
<evidence type="ECO:0000313" key="2">
    <source>
        <dbReference type="EMBL" id="EEG74261.1"/>
    </source>
</evidence>
<dbReference type="eggNOG" id="COG3663">
    <property type="taxonomic scope" value="Bacteria"/>
</dbReference>
<evidence type="ECO:0000259" key="1">
    <source>
        <dbReference type="Pfam" id="PF03167"/>
    </source>
</evidence>
<organism evidence="2 3">
    <name type="scientific">[Clostridium] hylemonae DSM 15053</name>
    <dbReference type="NCBI Taxonomy" id="553973"/>
    <lineage>
        <taxon>Bacteria</taxon>
        <taxon>Bacillati</taxon>
        <taxon>Bacillota</taxon>
        <taxon>Clostridia</taxon>
        <taxon>Lachnospirales</taxon>
        <taxon>Lachnospiraceae</taxon>
    </lineage>
</organism>
<protein>
    <recommendedName>
        <fullName evidence="1">Uracil-DNA glycosylase-like domain-containing protein</fullName>
    </recommendedName>
</protein>
<dbReference type="AlphaFoldDB" id="C0C0C4"/>
<dbReference type="EMBL" id="ABYI02000020">
    <property type="protein sequence ID" value="EEG74261.1"/>
    <property type="molecule type" value="Genomic_DNA"/>
</dbReference>
<dbReference type="Proteomes" id="UP000004893">
    <property type="component" value="Unassembled WGS sequence"/>
</dbReference>
<dbReference type="SUPFAM" id="SSF52141">
    <property type="entry name" value="Uracil-DNA glycosylase-like"/>
    <property type="match status" value="1"/>
</dbReference>
<reference evidence="2" key="2">
    <citation type="submission" date="2013-06" db="EMBL/GenBank/DDBJ databases">
        <title>Draft genome sequence of Clostridium hylemonae (DSM 15053).</title>
        <authorList>
            <person name="Sudarsanam P."/>
            <person name="Ley R."/>
            <person name="Guruge J."/>
            <person name="Turnbaugh P.J."/>
            <person name="Mahowald M."/>
            <person name="Liep D."/>
            <person name="Gordon J."/>
        </authorList>
    </citation>
    <scope>NUCLEOTIDE SEQUENCE</scope>
    <source>
        <strain evidence="2">DSM 15053</strain>
    </source>
</reference>
<dbReference type="InterPro" id="IPR026353">
    <property type="entry name" value="Hypoxan-DNA_Glyclase"/>
</dbReference>
<dbReference type="NCBIfam" id="TIGR04274">
    <property type="entry name" value="hypoxanDNAglyco"/>
    <property type="match status" value="1"/>
</dbReference>